<dbReference type="AlphaFoldDB" id="A0A6L8LEG8"/>
<dbReference type="Pfam" id="PF00672">
    <property type="entry name" value="HAMP"/>
    <property type="match status" value="1"/>
</dbReference>
<evidence type="ECO:0000256" key="2">
    <source>
        <dbReference type="ARBA" id="ARBA00004370"/>
    </source>
</evidence>
<dbReference type="PRINTS" id="PR00344">
    <property type="entry name" value="BCTRLSENSOR"/>
</dbReference>
<sequence>MDRGSVFSGGSFRATLYGTLVFILTLAVVGVLANHYIKTQLRAEIRMQVEATIADLQSIHDIDGPDALMAAVANISPLYARAHLVVALRDAAGNTLSGLVDAGPGFEGWTTRQLALPGQSDFAGLYYLTSVPVGDFELIVGQNIGIIDSMEATTLRVLLAVGAVMTLVFITIGYRMGRAMQVKLEKMADTLETVAAGDTDARLPVSAENDQIDRVSRTMNLHLSRLSDLMVSTKSSAAAIAHDLKRPLARSYLQLERAIAKAEAGADPLDDLEETRHELSRLSDIFETILRIARIEAGQAEGVMQRVDLAEMAADLGETFEVVAEESGQSLSLWIDRGQDLSVRGDAGMLSQMIVNLLQNAVSHCPKGTQITLGVGRVNRRVCLEVADNGPGIPDTERENALLHFFRADASRSSDGTGLGLALVKTIADRHGVELRLADNGPGLRVTACFPAPE</sequence>
<gene>
    <name evidence="14" type="ORF">GR167_04020</name>
</gene>
<dbReference type="PROSITE" id="PS50109">
    <property type="entry name" value="HIS_KIN"/>
    <property type="match status" value="1"/>
</dbReference>
<dbReference type="CDD" id="cd00075">
    <property type="entry name" value="HATPase"/>
    <property type="match status" value="1"/>
</dbReference>
<dbReference type="InterPro" id="IPR003660">
    <property type="entry name" value="HAMP_dom"/>
</dbReference>
<evidence type="ECO:0000256" key="3">
    <source>
        <dbReference type="ARBA" id="ARBA00012438"/>
    </source>
</evidence>
<dbReference type="InterPro" id="IPR003661">
    <property type="entry name" value="HisK_dim/P_dom"/>
</dbReference>
<keyword evidence="8 11" id="KW-1133">Transmembrane helix</keyword>
<accession>A0A6L8LEG8</accession>
<dbReference type="CDD" id="cd06225">
    <property type="entry name" value="HAMP"/>
    <property type="match status" value="1"/>
</dbReference>
<dbReference type="GO" id="GO:0000155">
    <property type="term" value="F:phosphorelay sensor kinase activity"/>
    <property type="evidence" value="ECO:0007669"/>
    <property type="project" value="InterPro"/>
</dbReference>
<evidence type="ECO:0000256" key="10">
    <source>
        <dbReference type="ARBA" id="ARBA00023136"/>
    </source>
</evidence>
<dbReference type="InterPro" id="IPR003594">
    <property type="entry name" value="HATPase_dom"/>
</dbReference>
<feature type="transmembrane region" description="Helical" evidence="11">
    <location>
        <begin position="16"/>
        <end position="37"/>
    </location>
</feature>
<dbReference type="Pfam" id="PF00512">
    <property type="entry name" value="HisKA"/>
    <property type="match status" value="1"/>
</dbReference>
<dbReference type="PANTHER" id="PTHR45436:SF8">
    <property type="entry name" value="HISTIDINE KINASE"/>
    <property type="match status" value="1"/>
</dbReference>
<organism evidence="14 15">
    <name type="scientific">Thalassovita mangrovi</name>
    <dbReference type="NCBI Taxonomy" id="2692236"/>
    <lineage>
        <taxon>Bacteria</taxon>
        <taxon>Pseudomonadati</taxon>
        <taxon>Pseudomonadota</taxon>
        <taxon>Alphaproteobacteria</taxon>
        <taxon>Rhodobacterales</taxon>
        <taxon>Roseobacteraceae</taxon>
        <taxon>Thalassovita</taxon>
    </lineage>
</organism>
<protein>
    <recommendedName>
        <fullName evidence="3">histidine kinase</fullName>
        <ecNumber evidence="3">2.7.13.3</ecNumber>
    </recommendedName>
</protein>
<dbReference type="InterPro" id="IPR036890">
    <property type="entry name" value="HATPase_C_sf"/>
</dbReference>
<dbReference type="InterPro" id="IPR036097">
    <property type="entry name" value="HisK_dim/P_sf"/>
</dbReference>
<dbReference type="Gene3D" id="3.30.565.10">
    <property type="entry name" value="Histidine kinase-like ATPase, C-terminal domain"/>
    <property type="match status" value="1"/>
</dbReference>
<evidence type="ECO:0000256" key="1">
    <source>
        <dbReference type="ARBA" id="ARBA00000085"/>
    </source>
</evidence>
<evidence type="ECO:0000256" key="7">
    <source>
        <dbReference type="ARBA" id="ARBA00022777"/>
    </source>
</evidence>
<feature type="domain" description="Histidine kinase" evidence="12">
    <location>
        <begin position="239"/>
        <end position="454"/>
    </location>
</feature>
<dbReference type="SMART" id="SM00388">
    <property type="entry name" value="HisKA"/>
    <property type="match status" value="1"/>
</dbReference>
<dbReference type="EMBL" id="WWEN01000002">
    <property type="protein sequence ID" value="MYM54457.1"/>
    <property type="molecule type" value="Genomic_DNA"/>
</dbReference>
<evidence type="ECO:0000256" key="6">
    <source>
        <dbReference type="ARBA" id="ARBA00022692"/>
    </source>
</evidence>
<dbReference type="RefSeq" id="WP_160972150.1">
    <property type="nucleotide sequence ID" value="NZ_WWEN01000002.1"/>
</dbReference>
<evidence type="ECO:0000256" key="11">
    <source>
        <dbReference type="SAM" id="Phobius"/>
    </source>
</evidence>
<dbReference type="InterPro" id="IPR004358">
    <property type="entry name" value="Sig_transdc_His_kin-like_C"/>
</dbReference>
<dbReference type="Gene3D" id="1.10.287.130">
    <property type="match status" value="1"/>
</dbReference>
<evidence type="ECO:0000256" key="9">
    <source>
        <dbReference type="ARBA" id="ARBA00023012"/>
    </source>
</evidence>
<keyword evidence="4" id="KW-0597">Phosphoprotein</keyword>
<evidence type="ECO:0000256" key="5">
    <source>
        <dbReference type="ARBA" id="ARBA00022679"/>
    </source>
</evidence>
<evidence type="ECO:0000259" key="13">
    <source>
        <dbReference type="PROSITE" id="PS50885"/>
    </source>
</evidence>
<feature type="domain" description="HAMP" evidence="13">
    <location>
        <begin position="178"/>
        <end position="231"/>
    </location>
</feature>
<evidence type="ECO:0000313" key="15">
    <source>
        <dbReference type="Proteomes" id="UP000479043"/>
    </source>
</evidence>
<evidence type="ECO:0000259" key="12">
    <source>
        <dbReference type="PROSITE" id="PS50109"/>
    </source>
</evidence>
<comment type="subcellular location">
    <subcellularLocation>
        <location evidence="2">Membrane</location>
    </subcellularLocation>
</comment>
<dbReference type="PROSITE" id="PS50885">
    <property type="entry name" value="HAMP"/>
    <property type="match status" value="1"/>
</dbReference>
<proteinExistence type="predicted"/>
<name>A0A6L8LEG8_9RHOB</name>
<dbReference type="InterPro" id="IPR005467">
    <property type="entry name" value="His_kinase_dom"/>
</dbReference>
<dbReference type="Pfam" id="PF02518">
    <property type="entry name" value="HATPase_c"/>
    <property type="match status" value="1"/>
</dbReference>
<keyword evidence="7" id="KW-0418">Kinase</keyword>
<evidence type="ECO:0000256" key="8">
    <source>
        <dbReference type="ARBA" id="ARBA00022989"/>
    </source>
</evidence>
<dbReference type="PANTHER" id="PTHR45436">
    <property type="entry name" value="SENSOR HISTIDINE KINASE YKOH"/>
    <property type="match status" value="1"/>
</dbReference>
<reference evidence="14 15" key="1">
    <citation type="submission" date="2020-01" db="EMBL/GenBank/DDBJ databases">
        <authorList>
            <person name="Chen S."/>
        </authorList>
    </citation>
    <scope>NUCLEOTIDE SEQUENCE [LARGE SCALE GENOMIC DNA]</scope>
    <source>
        <strain evidence="14 15">GS-10</strain>
    </source>
</reference>
<dbReference type="SUPFAM" id="SSF55874">
    <property type="entry name" value="ATPase domain of HSP90 chaperone/DNA topoisomerase II/histidine kinase"/>
    <property type="match status" value="1"/>
</dbReference>
<keyword evidence="9" id="KW-0902">Two-component regulatory system</keyword>
<comment type="caution">
    <text evidence="14">The sequence shown here is derived from an EMBL/GenBank/DDBJ whole genome shotgun (WGS) entry which is preliminary data.</text>
</comment>
<dbReference type="CDD" id="cd00082">
    <property type="entry name" value="HisKA"/>
    <property type="match status" value="1"/>
</dbReference>
<comment type="catalytic activity">
    <reaction evidence="1">
        <text>ATP + protein L-histidine = ADP + protein N-phospho-L-histidine.</text>
        <dbReference type="EC" id="2.7.13.3"/>
    </reaction>
</comment>
<keyword evidence="6 11" id="KW-0812">Transmembrane</keyword>
<dbReference type="SMART" id="SM00387">
    <property type="entry name" value="HATPase_c"/>
    <property type="match status" value="1"/>
</dbReference>
<dbReference type="GO" id="GO:0005886">
    <property type="term" value="C:plasma membrane"/>
    <property type="evidence" value="ECO:0007669"/>
    <property type="project" value="TreeGrafter"/>
</dbReference>
<feature type="transmembrane region" description="Helical" evidence="11">
    <location>
        <begin position="157"/>
        <end position="177"/>
    </location>
</feature>
<evidence type="ECO:0000256" key="4">
    <source>
        <dbReference type="ARBA" id="ARBA00022553"/>
    </source>
</evidence>
<dbReference type="SUPFAM" id="SSF47384">
    <property type="entry name" value="Homodimeric domain of signal transducing histidine kinase"/>
    <property type="match status" value="1"/>
</dbReference>
<keyword evidence="5" id="KW-0808">Transferase</keyword>
<dbReference type="Proteomes" id="UP000479043">
    <property type="component" value="Unassembled WGS sequence"/>
</dbReference>
<keyword evidence="10 11" id="KW-0472">Membrane</keyword>
<dbReference type="InterPro" id="IPR050428">
    <property type="entry name" value="TCS_sensor_his_kinase"/>
</dbReference>
<dbReference type="EC" id="2.7.13.3" evidence="3"/>
<evidence type="ECO:0000313" key="14">
    <source>
        <dbReference type="EMBL" id="MYM54457.1"/>
    </source>
</evidence>
<keyword evidence="15" id="KW-1185">Reference proteome</keyword>